<evidence type="ECO:0000256" key="4">
    <source>
        <dbReference type="PROSITE-ProRule" id="PRU00236"/>
    </source>
</evidence>
<dbReference type="InterPro" id="IPR026591">
    <property type="entry name" value="Sirtuin_cat_small_dom_sf"/>
</dbReference>
<dbReference type="GO" id="GO:0070403">
    <property type="term" value="F:NAD+ binding"/>
    <property type="evidence" value="ECO:0007669"/>
    <property type="project" value="InterPro"/>
</dbReference>
<dbReference type="EC" id="2.3.1.286" evidence="1"/>
<dbReference type="PANTHER" id="PTHR11085">
    <property type="entry name" value="NAD-DEPENDENT PROTEIN DEACYLASE SIRTUIN-5, MITOCHONDRIAL-RELATED"/>
    <property type="match status" value="1"/>
</dbReference>
<dbReference type="Gene3D" id="3.40.50.1220">
    <property type="entry name" value="TPP-binding domain"/>
    <property type="match status" value="1"/>
</dbReference>
<evidence type="ECO:0000256" key="2">
    <source>
        <dbReference type="ARBA" id="ARBA00022679"/>
    </source>
</evidence>
<evidence type="ECO:0000313" key="7">
    <source>
        <dbReference type="Proteomes" id="UP000198908"/>
    </source>
</evidence>
<dbReference type="GO" id="GO:0017136">
    <property type="term" value="F:histone deacetylase activity, NAD-dependent"/>
    <property type="evidence" value="ECO:0007669"/>
    <property type="project" value="TreeGrafter"/>
</dbReference>
<dbReference type="PROSITE" id="PS50305">
    <property type="entry name" value="SIRTUIN"/>
    <property type="match status" value="1"/>
</dbReference>
<gene>
    <name evidence="6" type="ORF">SAMN05421548_101368</name>
</gene>
<organism evidence="6 7">
    <name type="scientific">Paraburkholderia lycopersici</name>
    <dbReference type="NCBI Taxonomy" id="416944"/>
    <lineage>
        <taxon>Bacteria</taxon>
        <taxon>Pseudomonadati</taxon>
        <taxon>Pseudomonadota</taxon>
        <taxon>Betaproteobacteria</taxon>
        <taxon>Burkholderiales</taxon>
        <taxon>Burkholderiaceae</taxon>
        <taxon>Paraburkholderia</taxon>
    </lineage>
</organism>
<dbReference type="InterPro" id="IPR003000">
    <property type="entry name" value="Sirtuin"/>
</dbReference>
<sequence length="245" mass="27895">MGVDSGLPDFRGEDGFWRAYPALRADRIGFQDIANSEALKRDPVRAWGFYGHRLNLYRGTVPHKGFNILRRWASMKEHGAFVFTSNVDGQFQKAGFPENRILECHGSIHRLQCSKDCSNEVWSANDFYPEVDEDRCILTSSLPRCPKCGGVARPNIFMFDDSYWNDYRVRVRRMRSEAWLLSVKRMVVVEIGAGRTIPIVRNVDERTGSPVIRINPSDYAIDPQKGIGLPGRAFNVLRLLEGSLL</sequence>
<protein>
    <recommendedName>
        <fullName evidence="1">protein acetyllysine N-acetyltransferase</fullName>
        <ecNumber evidence="1">2.3.1.286</ecNumber>
    </recommendedName>
</protein>
<comment type="caution">
    <text evidence="4">Lacks conserved residue(s) required for the propagation of feature annotation.</text>
</comment>
<evidence type="ECO:0000256" key="1">
    <source>
        <dbReference type="ARBA" id="ARBA00012928"/>
    </source>
</evidence>
<dbReference type="EMBL" id="FMYQ01000001">
    <property type="protein sequence ID" value="SDB85842.1"/>
    <property type="molecule type" value="Genomic_DNA"/>
</dbReference>
<proteinExistence type="predicted"/>
<keyword evidence="3" id="KW-0520">NAD</keyword>
<dbReference type="Pfam" id="PF02146">
    <property type="entry name" value="SIR2"/>
    <property type="match status" value="1"/>
</dbReference>
<dbReference type="Gene3D" id="3.30.1600.10">
    <property type="entry name" value="SIR2/SIRT2 'Small Domain"/>
    <property type="match status" value="1"/>
</dbReference>
<dbReference type="AlphaFoldDB" id="A0A1G6GUZ6"/>
<dbReference type="InterPro" id="IPR050134">
    <property type="entry name" value="NAD-dep_sirtuin_deacylases"/>
</dbReference>
<dbReference type="InterPro" id="IPR026590">
    <property type="entry name" value="Ssirtuin_cat_dom"/>
</dbReference>
<keyword evidence="7" id="KW-1185">Reference proteome</keyword>
<dbReference type="SUPFAM" id="SSF52467">
    <property type="entry name" value="DHS-like NAD/FAD-binding domain"/>
    <property type="match status" value="1"/>
</dbReference>
<dbReference type="InterPro" id="IPR029035">
    <property type="entry name" value="DHS-like_NAD/FAD-binding_dom"/>
</dbReference>
<dbReference type="STRING" id="416944.SAMN05421548_101368"/>
<reference evidence="7" key="1">
    <citation type="submission" date="2016-09" db="EMBL/GenBank/DDBJ databases">
        <authorList>
            <person name="Varghese N."/>
            <person name="Submissions S."/>
        </authorList>
    </citation>
    <scope>NUCLEOTIDE SEQUENCE [LARGE SCALE GENOMIC DNA]</scope>
    <source>
        <strain evidence="7">TNe-862</strain>
    </source>
</reference>
<name>A0A1G6GUZ6_9BURK</name>
<evidence type="ECO:0000259" key="5">
    <source>
        <dbReference type="PROSITE" id="PS50305"/>
    </source>
</evidence>
<evidence type="ECO:0000256" key="3">
    <source>
        <dbReference type="ARBA" id="ARBA00023027"/>
    </source>
</evidence>
<accession>A0A1G6GUZ6</accession>
<evidence type="ECO:0000313" key="6">
    <source>
        <dbReference type="EMBL" id="SDB85842.1"/>
    </source>
</evidence>
<keyword evidence="2" id="KW-0808">Transferase</keyword>
<dbReference type="Proteomes" id="UP000198908">
    <property type="component" value="Unassembled WGS sequence"/>
</dbReference>
<feature type="domain" description="Deacetylase sirtuin-type" evidence="5">
    <location>
        <begin position="1"/>
        <end position="245"/>
    </location>
</feature>
<dbReference type="PANTHER" id="PTHR11085:SF4">
    <property type="entry name" value="NAD-DEPENDENT PROTEIN DEACYLASE"/>
    <property type="match status" value="1"/>
</dbReference>